<evidence type="ECO:0000256" key="1">
    <source>
        <dbReference type="ARBA" id="ARBA00004642"/>
    </source>
</evidence>
<evidence type="ECO:0000256" key="12">
    <source>
        <dbReference type="PROSITE-ProRule" id="PRU00309"/>
    </source>
</evidence>
<feature type="domain" description="THAP-type" evidence="13">
    <location>
        <begin position="1"/>
        <end position="80"/>
    </location>
</feature>
<gene>
    <name evidence="14" type="ORF">NQ318_023304</name>
</gene>
<keyword evidence="11" id="KW-0131">Cell cycle</keyword>
<dbReference type="Proteomes" id="UP001162162">
    <property type="component" value="Unassembled WGS sequence"/>
</dbReference>
<dbReference type="InterPro" id="IPR026516">
    <property type="entry name" value="THAP1/10"/>
</dbReference>
<evidence type="ECO:0000256" key="5">
    <source>
        <dbReference type="ARBA" id="ARBA00022833"/>
    </source>
</evidence>
<protein>
    <recommendedName>
        <fullName evidence="13">THAP-type domain-containing protein</fullName>
    </recommendedName>
</protein>
<keyword evidence="8 12" id="KW-0238">DNA-binding</keyword>
<keyword evidence="9" id="KW-0804">Transcription</keyword>
<evidence type="ECO:0000256" key="9">
    <source>
        <dbReference type="ARBA" id="ARBA00023163"/>
    </source>
</evidence>
<keyword evidence="10" id="KW-0539">Nucleus</keyword>
<evidence type="ECO:0000256" key="2">
    <source>
        <dbReference type="ARBA" id="ARBA00006177"/>
    </source>
</evidence>
<keyword evidence="7" id="KW-0175">Coiled coil</keyword>
<keyword evidence="15" id="KW-1185">Reference proteome</keyword>
<comment type="caution">
    <text evidence="14">The sequence shown here is derived from an EMBL/GenBank/DDBJ whole genome shotgun (WGS) entry which is preliminary data.</text>
</comment>
<evidence type="ECO:0000313" key="15">
    <source>
        <dbReference type="Proteomes" id="UP001162162"/>
    </source>
</evidence>
<name>A0AAV8XRM4_9CUCU</name>
<dbReference type="PANTHER" id="PTHR46600">
    <property type="entry name" value="THAP DOMAIN-CONTAINING"/>
    <property type="match status" value="1"/>
</dbReference>
<dbReference type="SMART" id="SM00692">
    <property type="entry name" value="DM3"/>
    <property type="match status" value="1"/>
</dbReference>
<comment type="subcellular location">
    <subcellularLocation>
        <location evidence="1">Nucleus</location>
        <location evidence="1">Nucleoplasm</location>
    </subcellularLocation>
</comment>
<dbReference type="Pfam" id="PF05485">
    <property type="entry name" value="THAP"/>
    <property type="match status" value="1"/>
</dbReference>
<dbReference type="GO" id="GO:0005654">
    <property type="term" value="C:nucleoplasm"/>
    <property type="evidence" value="ECO:0007669"/>
    <property type="project" value="UniProtKB-SubCell"/>
</dbReference>
<dbReference type="PROSITE" id="PS50950">
    <property type="entry name" value="ZF_THAP"/>
    <property type="match status" value="1"/>
</dbReference>
<reference evidence="14" key="1">
    <citation type="journal article" date="2023" name="Insect Mol. Biol.">
        <title>Genome sequencing provides insights into the evolution of gene families encoding plant cell wall-degrading enzymes in longhorned beetles.</title>
        <authorList>
            <person name="Shin N.R."/>
            <person name="Okamura Y."/>
            <person name="Kirsch R."/>
            <person name="Pauchet Y."/>
        </authorList>
    </citation>
    <scope>NUCLEOTIDE SEQUENCE</scope>
    <source>
        <strain evidence="14">AMC_N1</strain>
    </source>
</reference>
<keyword evidence="4 12" id="KW-0863">Zinc-finger</keyword>
<accession>A0AAV8XRM4</accession>
<dbReference type="EMBL" id="JAPWTK010000357">
    <property type="protein sequence ID" value="KAJ8941708.1"/>
    <property type="molecule type" value="Genomic_DNA"/>
</dbReference>
<dbReference type="AlphaFoldDB" id="A0AAV8XRM4"/>
<dbReference type="GO" id="GO:0008270">
    <property type="term" value="F:zinc ion binding"/>
    <property type="evidence" value="ECO:0007669"/>
    <property type="project" value="UniProtKB-KW"/>
</dbReference>
<dbReference type="InterPro" id="IPR006612">
    <property type="entry name" value="THAP_Znf"/>
</dbReference>
<evidence type="ECO:0000256" key="11">
    <source>
        <dbReference type="ARBA" id="ARBA00023306"/>
    </source>
</evidence>
<keyword evidence="6" id="KW-0805">Transcription regulation</keyword>
<organism evidence="14 15">
    <name type="scientific">Aromia moschata</name>
    <dbReference type="NCBI Taxonomy" id="1265417"/>
    <lineage>
        <taxon>Eukaryota</taxon>
        <taxon>Metazoa</taxon>
        <taxon>Ecdysozoa</taxon>
        <taxon>Arthropoda</taxon>
        <taxon>Hexapoda</taxon>
        <taxon>Insecta</taxon>
        <taxon>Pterygota</taxon>
        <taxon>Neoptera</taxon>
        <taxon>Endopterygota</taxon>
        <taxon>Coleoptera</taxon>
        <taxon>Polyphaga</taxon>
        <taxon>Cucujiformia</taxon>
        <taxon>Chrysomeloidea</taxon>
        <taxon>Cerambycidae</taxon>
        <taxon>Cerambycinae</taxon>
        <taxon>Callichromatini</taxon>
        <taxon>Aromia</taxon>
    </lineage>
</organism>
<dbReference type="SMART" id="SM00980">
    <property type="entry name" value="THAP"/>
    <property type="match status" value="1"/>
</dbReference>
<dbReference type="GO" id="GO:0043565">
    <property type="term" value="F:sequence-specific DNA binding"/>
    <property type="evidence" value="ECO:0007669"/>
    <property type="project" value="InterPro"/>
</dbReference>
<evidence type="ECO:0000259" key="13">
    <source>
        <dbReference type="PROSITE" id="PS50950"/>
    </source>
</evidence>
<evidence type="ECO:0000256" key="10">
    <source>
        <dbReference type="ARBA" id="ARBA00023242"/>
    </source>
</evidence>
<dbReference type="PANTHER" id="PTHR46600:SF1">
    <property type="entry name" value="THAP DOMAIN-CONTAINING PROTEIN 1"/>
    <property type="match status" value="1"/>
</dbReference>
<evidence type="ECO:0000256" key="3">
    <source>
        <dbReference type="ARBA" id="ARBA00022723"/>
    </source>
</evidence>
<keyword evidence="3" id="KW-0479">Metal-binding</keyword>
<evidence type="ECO:0000256" key="8">
    <source>
        <dbReference type="ARBA" id="ARBA00023125"/>
    </source>
</evidence>
<evidence type="ECO:0000256" key="6">
    <source>
        <dbReference type="ARBA" id="ARBA00023015"/>
    </source>
</evidence>
<sequence length="211" mass="24108">MVRNCYVCKRYFNREIDRSFHRFPKDPEVRNKWLKVLELEECDVKLKYASVCSDHFYLSDFVVTASGRRNLKHDALPALSIRNKAQSDVIRPDMHISTGDDPIKEEMLDVKTARSLVVLYQRISLMDEVYVFGFVFNVHYVDSLRIGKLGTCDCFNCVSAPAEEDIELGDLSDVSSIATPCMPSSSAEGSQENIKAKRRHLPRYIGDCTID</sequence>
<evidence type="ECO:0000313" key="14">
    <source>
        <dbReference type="EMBL" id="KAJ8941708.1"/>
    </source>
</evidence>
<comment type="similarity">
    <text evidence="2">Belongs to the THAP1 family.</text>
</comment>
<dbReference type="Gene3D" id="6.20.210.20">
    <property type="entry name" value="THAP domain"/>
    <property type="match status" value="1"/>
</dbReference>
<keyword evidence="5" id="KW-0862">Zinc</keyword>
<proteinExistence type="inferred from homology"/>
<evidence type="ECO:0000256" key="4">
    <source>
        <dbReference type="ARBA" id="ARBA00022771"/>
    </source>
</evidence>
<evidence type="ECO:0000256" key="7">
    <source>
        <dbReference type="ARBA" id="ARBA00023054"/>
    </source>
</evidence>
<dbReference type="SUPFAM" id="SSF57716">
    <property type="entry name" value="Glucocorticoid receptor-like (DNA-binding domain)"/>
    <property type="match status" value="1"/>
</dbReference>
<dbReference type="InterPro" id="IPR038441">
    <property type="entry name" value="THAP_Znf_sf"/>
</dbReference>